<reference evidence="1 2" key="1">
    <citation type="submission" date="2015-10" db="EMBL/GenBank/DDBJ databases">
        <title>Genome analyses suggest a sexual origin of heterokaryosis in a supposedly ancient asexual fungus.</title>
        <authorList>
            <person name="Ropars J."/>
            <person name="Sedzielewska K."/>
            <person name="Noel J."/>
            <person name="Charron P."/>
            <person name="Farinelli L."/>
            <person name="Marton T."/>
            <person name="Kruger M."/>
            <person name="Pelin A."/>
            <person name="Brachmann A."/>
            <person name="Corradi N."/>
        </authorList>
    </citation>
    <scope>NUCLEOTIDE SEQUENCE [LARGE SCALE GENOMIC DNA]</scope>
    <source>
        <strain evidence="1 2">A4</strain>
    </source>
</reference>
<evidence type="ECO:0000313" key="1">
    <source>
        <dbReference type="EMBL" id="PKY63388.1"/>
    </source>
</evidence>
<dbReference type="AlphaFoldDB" id="A0A2I1HWY9"/>
<comment type="caution">
    <text evidence="1">The sequence shown here is derived from an EMBL/GenBank/DDBJ whole genome shotgun (WGS) entry which is preliminary data.</text>
</comment>
<keyword evidence="2" id="KW-1185">Reference proteome</keyword>
<accession>A0A2I1HWY9</accession>
<name>A0A2I1HWY9_9GLOM</name>
<protein>
    <submittedName>
        <fullName evidence="1">Uncharacterized protein</fullName>
    </submittedName>
</protein>
<evidence type="ECO:0000313" key="2">
    <source>
        <dbReference type="Proteomes" id="UP000234323"/>
    </source>
</evidence>
<gene>
    <name evidence="1" type="ORF">RhiirA4_492142</name>
</gene>
<dbReference type="Proteomes" id="UP000234323">
    <property type="component" value="Unassembled WGS sequence"/>
</dbReference>
<organism evidence="1 2">
    <name type="scientific">Rhizophagus irregularis</name>
    <dbReference type="NCBI Taxonomy" id="588596"/>
    <lineage>
        <taxon>Eukaryota</taxon>
        <taxon>Fungi</taxon>
        <taxon>Fungi incertae sedis</taxon>
        <taxon>Mucoromycota</taxon>
        <taxon>Glomeromycotina</taxon>
        <taxon>Glomeromycetes</taxon>
        <taxon>Glomerales</taxon>
        <taxon>Glomeraceae</taxon>
        <taxon>Rhizophagus</taxon>
    </lineage>
</organism>
<proteinExistence type="predicted"/>
<sequence length="82" mass="9187">MLNNNGKFSPRTSRSQRCASFIVLASQTILRYQCSRLSLASIKELKEDSSKTILKHLTTELNARLKAIPISGNEALKSQYIC</sequence>
<dbReference type="EMBL" id="LLXI01010086">
    <property type="protein sequence ID" value="PKY63388.1"/>
    <property type="molecule type" value="Genomic_DNA"/>
</dbReference>